<proteinExistence type="predicted"/>
<organism evidence="3 4">
    <name type="scientific">Psychromarinibacter halotolerans</name>
    <dbReference type="NCBI Taxonomy" id="1775175"/>
    <lineage>
        <taxon>Bacteria</taxon>
        <taxon>Pseudomonadati</taxon>
        <taxon>Pseudomonadota</taxon>
        <taxon>Alphaproteobacteria</taxon>
        <taxon>Rhodobacterales</taxon>
        <taxon>Paracoccaceae</taxon>
        <taxon>Psychromarinibacter</taxon>
    </lineage>
</organism>
<gene>
    <name evidence="3" type="ORF">ACFOGP_17395</name>
</gene>
<name>A0ABV7GWF0_9RHOB</name>
<feature type="domain" description="Na(+)-translocating NADH-quinone reductase subunit A C-terminal" evidence="1">
    <location>
        <begin position="258"/>
        <end position="305"/>
    </location>
</feature>
<reference evidence="4" key="1">
    <citation type="journal article" date="2019" name="Int. J. Syst. Evol. Microbiol.">
        <title>The Global Catalogue of Microorganisms (GCM) 10K type strain sequencing project: providing services to taxonomists for standard genome sequencing and annotation.</title>
        <authorList>
            <consortium name="The Broad Institute Genomics Platform"/>
            <consortium name="The Broad Institute Genome Sequencing Center for Infectious Disease"/>
            <person name="Wu L."/>
            <person name="Ma J."/>
        </authorList>
    </citation>
    <scope>NUCLEOTIDE SEQUENCE [LARGE SCALE GENOMIC DNA]</scope>
    <source>
        <strain evidence="4">KCTC 52366</strain>
    </source>
</reference>
<dbReference type="PANTHER" id="PTHR37839:SF1">
    <property type="entry name" value="NA(+)-TRANSLOCATING NADH-QUINONE REDUCTASE SUBUNIT A"/>
    <property type="match status" value="1"/>
</dbReference>
<dbReference type="Proteomes" id="UP001595632">
    <property type="component" value="Unassembled WGS sequence"/>
</dbReference>
<dbReference type="PANTHER" id="PTHR37839">
    <property type="entry name" value="NA(+)-TRANSLOCATING NADH-QUINONE REDUCTASE SUBUNIT A"/>
    <property type="match status" value="1"/>
</dbReference>
<keyword evidence="4" id="KW-1185">Reference proteome</keyword>
<dbReference type="RefSeq" id="WP_275633792.1">
    <property type="nucleotide sequence ID" value="NZ_JARGYD010000006.1"/>
</dbReference>
<feature type="domain" description="NqrA second alpha/beta" evidence="2">
    <location>
        <begin position="114"/>
        <end position="251"/>
    </location>
</feature>
<accession>A0ABV7GWF0</accession>
<dbReference type="InterPro" id="IPR056148">
    <property type="entry name" value="NQRA_2nd"/>
</dbReference>
<dbReference type="InterPro" id="IPR008703">
    <property type="entry name" value="NqrA"/>
</dbReference>
<comment type="caution">
    <text evidence="3">The sequence shown here is derived from an EMBL/GenBank/DDBJ whole genome shotgun (WGS) entry which is preliminary data.</text>
</comment>
<evidence type="ECO:0000259" key="2">
    <source>
        <dbReference type="Pfam" id="PF24836"/>
    </source>
</evidence>
<dbReference type="EMBL" id="JBHRTB010000010">
    <property type="protein sequence ID" value="MFC3144504.1"/>
    <property type="molecule type" value="Genomic_DNA"/>
</dbReference>
<evidence type="ECO:0000313" key="3">
    <source>
        <dbReference type="EMBL" id="MFC3144504.1"/>
    </source>
</evidence>
<evidence type="ECO:0000313" key="4">
    <source>
        <dbReference type="Proteomes" id="UP001595632"/>
    </source>
</evidence>
<evidence type="ECO:0000259" key="1">
    <source>
        <dbReference type="Pfam" id="PF11973"/>
    </source>
</evidence>
<protein>
    <submittedName>
        <fullName evidence="3">Na(+)-translocating NADH-quinone reductase subunit A</fullName>
    </submittedName>
</protein>
<dbReference type="Pfam" id="PF11973">
    <property type="entry name" value="NQRA_SLBB"/>
    <property type="match status" value="1"/>
</dbReference>
<dbReference type="InterPro" id="IPR022615">
    <property type="entry name" value="NqrA_C_domain"/>
</dbReference>
<dbReference type="Pfam" id="PF24836">
    <property type="entry name" value="NQRA_2nd"/>
    <property type="match status" value="1"/>
</dbReference>
<sequence length="417" mass="44443">MFFFAADAGLRPAFPSPAPAPDIADVETEEAAVCLPPGPDEPIELMVAQGDEVARGAPVASLRHAPEIRLVAPVAGRVARLSLRPGRRLSEIVLFRTPDGPIQRYDLPDANDVEGLRGLMRSAGVWPLIRRRPFGGMPAADEVPAAIIVMATDTRMFAPDPRKALEGRDEDLARGLDALLRLTKGPVLLCHGPDAVRVEGRVRCVARGTRHPQGSAGLCIHRYVPAGLDSPVWDIHAEDVAALGVLLKTGVLPMDRLVSVAGAALREGRTLRTHPGADLRQLTRRIVRPGQHVTLSGSPLDGQAATWLGPRDRQITVLPRPAAAPHPHWLVAALKRSPGPKPAIPTAALTQAFGASLPAAPFIRALAAGDDEAAMKLGVLSLLEEDVALADYVLGEEGRLTVTLRAMLDRIQSEFAT</sequence>